<feature type="domain" description="Disease resistance protein winged helix" evidence="9">
    <location>
        <begin position="404"/>
        <end position="471"/>
    </location>
</feature>
<dbReference type="AlphaFoldDB" id="A0A6P8DCE5"/>
<comment type="similarity">
    <text evidence="1">Belongs to the disease resistance NB-LRR family.</text>
</comment>
<dbReference type="SUPFAM" id="SSF52058">
    <property type="entry name" value="L domain-like"/>
    <property type="match status" value="1"/>
</dbReference>
<dbReference type="Gene3D" id="3.80.10.10">
    <property type="entry name" value="Ribonuclease Inhibitor"/>
    <property type="match status" value="1"/>
</dbReference>
<dbReference type="InterPro" id="IPR032675">
    <property type="entry name" value="LRR_dom_sf"/>
</dbReference>
<evidence type="ECO:0000313" key="10">
    <source>
        <dbReference type="Proteomes" id="UP000515151"/>
    </source>
</evidence>
<keyword evidence="3" id="KW-0677">Repeat</keyword>
<dbReference type="GO" id="GO:0005524">
    <property type="term" value="F:ATP binding"/>
    <property type="evidence" value="ECO:0007669"/>
    <property type="project" value="UniProtKB-KW"/>
</dbReference>
<feature type="compositionally biased region" description="Polar residues" evidence="7">
    <location>
        <begin position="45"/>
        <end position="58"/>
    </location>
</feature>
<name>A0A6P8DCE5_PUNGR</name>
<dbReference type="PANTHER" id="PTHR33463">
    <property type="entry name" value="NB-ARC DOMAIN-CONTAINING PROTEIN-RELATED"/>
    <property type="match status" value="1"/>
</dbReference>
<protein>
    <submittedName>
        <fullName evidence="11 12">Disease resistance protein At4g27190-like</fullName>
    </submittedName>
</protein>
<keyword evidence="10" id="KW-1185">Reference proteome</keyword>
<evidence type="ECO:0000313" key="12">
    <source>
        <dbReference type="RefSeq" id="XP_031388926.1"/>
    </source>
</evidence>
<feature type="region of interest" description="Disordered" evidence="7">
    <location>
        <begin position="76"/>
        <end position="97"/>
    </location>
</feature>
<feature type="compositionally biased region" description="Polar residues" evidence="7">
    <location>
        <begin position="80"/>
        <end position="94"/>
    </location>
</feature>
<dbReference type="Pfam" id="PF13855">
    <property type="entry name" value="LRR_8"/>
    <property type="match status" value="1"/>
</dbReference>
<evidence type="ECO:0000256" key="4">
    <source>
        <dbReference type="ARBA" id="ARBA00022741"/>
    </source>
</evidence>
<evidence type="ECO:0000313" key="11">
    <source>
        <dbReference type="RefSeq" id="XP_031388925.1"/>
    </source>
</evidence>
<dbReference type="PANTHER" id="PTHR33463:SF187">
    <property type="entry name" value="AND NB-ARC DOMAIN DISEASE RESISTANCE PROTEIN, PUTATIVE-RELATED"/>
    <property type="match status" value="1"/>
</dbReference>
<dbReference type="Pfam" id="PF23559">
    <property type="entry name" value="WHD_DRP"/>
    <property type="match status" value="1"/>
</dbReference>
<dbReference type="InterPro" id="IPR027417">
    <property type="entry name" value="P-loop_NTPase"/>
</dbReference>
<evidence type="ECO:0000313" key="14">
    <source>
        <dbReference type="RefSeq" id="XP_031388928.1"/>
    </source>
</evidence>
<dbReference type="InterPro" id="IPR001611">
    <property type="entry name" value="Leu-rich_rpt"/>
</dbReference>
<dbReference type="InterPro" id="IPR002182">
    <property type="entry name" value="NB-ARC"/>
</dbReference>
<dbReference type="RefSeq" id="XP_031388926.1">
    <property type="nucleotide sequence ID" value="XM_031533066.1"/>
</dbReference>
<dbReference type="GO" id="GO:0043531">
    <property type="term" value="F:ADP binding"/>
    <property type="evidence" value="ECO:0007669"/>
    <property type="project" value="InterPro"/>
</dbReference>
<keyword evidence="4" id="KW-0547">Nucleotide-binding</keyword>
<dbReference type="FunFam" id="3.40.50.300:FF:001091">
    <property type="entry name" value="Probable disease resistance protein At1g61300"/>
    <property type="match status" value="1"/>
</dbReference>
<dbReference type="FunFam" id="1.10.10.10:FF:000322">
    <property type="entry name" value="Probable disease resistance protein At1g63360"/>
    <property type="match status" value="1"/>
</dbReference>
<reference evidence="10" key="1">
    <citation type="journal article" date="2020" name="Plant Biotechnol. J.">
        <title>The pomegranate (Punica granatum L.) draft genome dissects genetic divergence between soft- and hard-seeded cultivars.</title>
        <authorList>
            <person name="Luo X."/>
            <person name="Li H."/>
            <person name="Wu Z."/>
            <person name="Yao W."/>
            <person name="Zhao P."/>
            <person name="Cao D."/>
            <person name="Yu H."/>
            <person name="Li K."/>
            <person name="Poudel K."/>
            <person name="Zhao D."/>
            <person name="Zhang F."/>
            <person name="Xia X."/>
            <person name="Chen L."/>
            <person name="Wang Q."/>
            <person name="Jing D."/>
            <person name="Cao S."/>
        </authorList>
    </citation>
    <scope>NUCLEOTIDE SEQUENCE [LARGE SCALE GENOMIC DNA]</scope>
</reference>
<dbReference type="Gene3D" id="1.10.8.430">
    <property type="entry name" value="Helical domain of apoptotic protease-activating factors"/>
    <property type="match status" value="1"/>
</dbReference>
<evidence type="ECO:0000256" key="5">
    <source>
        <dbReference type="ARBA" id="ARBA00022821"/>
    </source>
</evidence>
<dbReference type="Gene3D" id="3.40.50.300">
    <property type="entry name" value="P-loop containing nucleotide triphosphate hydrolases"/>
    <property type="match status" value="1"/>
</dbReference>
<evidence type="ECO:0000313" key="13">
    <source>
        <dbReference type="RefSeq" id="XP_031388927.1"/>
    </source>
</evidence>
<feature type="region of interest" description="Disordered" evidence="7">
    <location>
        <begin position="1"/>
        <end position="64"/>
    </location>
</feature>
<dbReference type="Gene3D" id="1.10.10.10">
    <property type="entry name" value="Winged helix-like DNA-binding domain superfamily/Winged helix DNA-binding domain"/>
    <property type="match status" value="1"/>
</dbReference>
<dbReference type="PRINTS" id="PR00364">
    <property type="entry name" value="DISEASERSIST"/>
</dbReference>
<proteinExistence type="inferred from homology"/>
<evidence type="ECO:0000259" key="8">
    <source>
        <dbReference type="Pfam" id="PF00931"/>
    </source>
</evidence>
<organism evidence="10 14">
    <name type="scientific">Punica granatum</name>
    <name type="common">Pomegranate</name>
    <dbReference type="NCBI Taxonomy" id="22663"/>
    <lineage>
        <taxon>Eukaryota</taxon>
        <taxon>Viridiplantae</taxon>
        <taxon>Streptophyta</taxon>
        <taxon>Embryophyta</taxon>
        <taxon>Tracheophyta</taxon>
        <taxon>Spermatophyta</taxon>
        <taxon>Magnoliopsida</taxon>
        <taxon>eudicotyledons</taxon>
        <taxon>Gunneridae</taxon>
        <taxon>Pentapetalae</taxon>
        <taxon>rosids</taxon>
        <taxon>malvids</taxon>
        <taxon>Myrtales</taxon>
        <taxon>Lythraceae</taxon>
        <taxon>Punica</taxon>
    </lineage>
</organism>
<evidence type="ECO:0000256" key="2">
    <source>
        <dbReference type="ARBA" id="ARBA00022614"/>
    </source>
</evidence>
<keyword evidence="5" id="KW-0611">Plant defense</keyword>
<dbReference type="RefSeq" id="XP_031388925.1">
    <property type="nucleotide sequence ID" value="XM_031533065.1"/>
</dbReference>
<dbReference type="InterPro" id="IPR050905">
    <property type="entry name" value="Plant_NBS-LRR"/>
</dbReference>
<feature type="domain" description="NB-ARC" evidence="8">
    <location>
        <begin position="155"/>
        <end position="313"/>
    </location>
</feature>
<dbReference type="SUPFAM" id="SSF52540">
    <property type="entry name" value="P-loop containing nucleoside triphosphate hydrolases"/>
    <property type="match status" value="1"/>
</dbReference>
<dbReference type="RefSeq" id="XP_031388927.1">
    <property type="nucleotide sequence ID" value="XM_031533067.1"/>
</dbReference>
<dbReference type="InterPro" id="IPR058922">
    <property type="entry name" value="WHD_DRP"/>
</dbReference>
<evidence type="ECO:0000256" key="6">
    <source>
        <dbReference type="ARBA" id="ARBA00022840"/>
    </source>
</evidence>
<dbReference type="Pfam" id="PF00931">
    <property type="entry name" value="NB-ARC"/>
    <property type="match status" value="1"/>
</dbReference>
<keyword evidence="2" id="KW-0433">Leucine-rich repeat</keyword>
<sequence length="814" mass="92402">MPCPGFETREADRSGSHQHDTLPPPHMRPVLEDQRSTMVRDLQDENANAPSCDIQSLQPDGPVRLPVNAQPFLAEGTLNVPPQGTTEANISEDNPVQDKPDDNIMLEQLNHFKPTQIDPDPNNEANEDIDSSAQISLARETIQCEMLVPQSVGRERIVNELCDYLMENDILCIGVHGMGGVGKTTTMKHLYNKVHDSAAFEYVFWVTVSKDCSIHELQNKIARALKVPDLFKDVDEGMRPTLLFNHLTKKKKCLVILDDMWQHFELTDVGIPVKRDGVRLVLTTRDLGVCEKMLCQVKIGVRPLSDEEAWALFILTLDSDQPPSQKLVAEDIVKECKGLPLAIVVMAGSMRGEVEDHVWEATLENLKRPGVLEQSMKESVFPILVHSYNRLDTKKQLCFLTCALYPEDWSIPRQELIELCIDEGVIHEDSRRKMYNEGHRLLDELEKACLLEAYSAGGRGVKMHDVIRDMALHIMNANNAPCMVKSGLGLEDVPDDEDDWKRNLQKVSLMWNDIMVVPSSISPNCPQLATLLLNYCSSLQKISKRFFQRMQGLKVIDLRNTSITKMPKSVMSLKKLNALVLNFCSQLSRIPSLAKLTSLRKLDLRGCIRIIEVPDGLGMLVNLTYLSLREMSIERIPDGVVCKLKKLQHLEADYIAMKGEEVGKLRKLEALRCRFKNVNELNEYTLRATTLESYSLVIGARTDHGYWRGVLAYGVDNLNFFNGGKVIIMGEGEYKIRETCHLPRDVKALWIRDYEGRWNISTFMGLEELKELRIKGCGEVSTHRGGNSYRVMFIRVVSKRIRVIEVITRTRHDY</sequence>
<dbReference type="InterPro" id="IPR036388">
    <property type="entry name" value="WH-like_DNA-bd_sf"/>
</dbReference>
<evidence type="ECO:0000256" key="1">
    <source>
        <dbReference type="ARBA" id="ARBA00008894"/>
    </source>
</evidence>
<dbReference type="Proteomes" id="UP000515151">
    <property type="component" value="Chromosome 3"/>
</dbReference>
<dbReference type="OrthoDB" id="736010at2759"/>
<dbReference type="GO" id="GO:0006952">
    <property type="term" value="P:defense response"/>
    <property type="evidence" value="ECO:0007669"/>
    <property type="project" value="UniProtKB-KW"/>
</dbReference>
<evidence type="ECO:0000256" key="3">
    <source>
        <dbReference type="ARBA" id="ARBA00022737"/>
    </source>
</evidence>
<accession>A0A6P8DCE5</accession>
<feature type="compositionally biased region" description="Basic and acidic residues" evidence="7">
    <location>
        <begin position="7"/>
        <end position="20"/>
    </location>
</feature>
<evidence type="ECO:0000256" key="7">
    <source>
        <dbReference type="SAM" id="MobiDB-lite"/>
    </source>
</evidence>
<gene>
    <name evidence="11 12 13 14" type="primary">LOC116201697</name>
</gene>
<keyword evidence="6" id="KW-0067">ATP-binding</keyword>
<dbReference type="RefSeq" id="XP_031388928.1">
    <property type="nucleotide sequence ID" value="XM_031533068.1"/>
</dbReference>
<dbReference type="GeneID" id="116201697"/>
<dbReference type="InterPro" id="IPR042197">
    <property type="entry name" value="Apaf_helical"/>
</dbReference>
<evidence type="ECO:0000259" key="9">
    <source>
        <dbReference type="Pfam" id="PF23559"/>
    </source>
</evidence>
<reference evidence="11 12" key="2">
    <citation type="submission" date="2025-04" db="UniProtKB">
        <authorList>
            <consortium name="RefSeq"/>
        </authorList>
    </citation>
    <scope>IDENTIFICATION</scope>
    <source>
        <tissue evidence="11 12">Leaf</tissue>
    </source>
</reference>